<proteinExistence type="predicted"/>
<reference evidence="2" key="1">
    <citation type="submission" date="2022-11" db="EMBL/GenBank/DDBJ databases">
        <title>Nonomuraea corallina sp. nov., a new species of the genus Nonomuraea isolated from sea side sediment in Thai sea.</title>
        <authorList>
            <person name="Ngamcharungchit C."/>
            <person name="Matsumoto A."/>
            <person name="Suriyachadkun C."/>
            <person name="Panbangred W."/>
            <person name="Inahashi Y."/>
            <person name="Intra B."/>
        </authorList>
    </citation>
    <scope>NUCLEOTIDE SEQUENCE</scope>
    <source>
        <strain evidence="2">MCN248</strain>
    </source>
</reference>
<dbReference type="SUPFAM" id="SSF46689">
    <property type="entry name" value="Homeodomain-like"/>
    <property type="match status" value="1"/>
</dbReference>
<feature type="non-terminal residue" evidence="2">
    <location>
        <position position="1"/>
    </location>
</feature>
<dbReference type="InterPro" id="IPR051448">
    <property type="entry name" value="CdaR-like_regulators"/>
</dbReference>
<name>A0ABT4SL43_9ACTN</name>
<dbReference type="InterPro" id="IPR042070">
    <property type="entry name" value="PucR_C-HTH_sf"/>
</dbReference>
<protein>
    <submittedName>
        <fullName evidence="2">Helix-turn-helix domain-containing protein</fullName>
    </submittedName>
</protein>
<dbReference type="Pfam" id="PF13556">
    <property type="entry name" value="HTH_30"/>
    <property type="match status" value="1"/>
</dbReference>
<dbReference type="RefSeq" id="WP_270158872.1">
    <property type="nucleotide sequence ID" value="NZ_JAPNNL010000190.1"/>
</dbReference>
<evidence type="ECO:0000313" key="2">
    <source>
        <dbReference type="EMBL" id="MDA0637948.1"/>
    </source>
</evidence>
<organism evidence="2 3">
    <name type="scientific">Nonomuraea corallina</name>
    <dbReference type="NCBI Taxonomy" id="2989783"/>
    <lineage>
        <taxon>Bacteria</taxon>
        <taxon>Bacillati</taxon>
        <taxon>Actinomycetota</taxon>
        <taxon>Actinomycetes</taxon>
        <taxon>Streptosporangiales</taxon>
        <taxon>Streptosporangiaceae</taxon>
        <taxon>Nonomuraea</taxon>
    </lineage>
</organism>
<evidence type="ECO:0000259" key="1">
    <source>
        <dbReference type="Pfam" id="PF13556"/>
    </source>
</evidence>
<sequence length="290" mass="29920">TLALAEPGENVVVQPVGGGSRPRGFFAVGTVRAFTPVSHTVVNAAGSLLTLAFEQGSAQLEGGRRVRDAVLRLLLTGATEEARGVLGPLGPGLPGEPFVVVAAGEDSLEQLEPVAFTARHAVADAPPSGAGTVVVALVAPDAADRAARAVSGGAGISAPCAYRELRAGVEQAARAYGRGGGRVLRFDELAGQGLMALVDPDAARAFAAALLAPLSAYGSRADLVDSLRAYLESNGHWDAAAQRLGVHRHTLRYRMRRVADLLGRDLDDPGVRAELWFALEVAGQSLPAAK</sequence>
<dbReference type="PANTHER" id="PTHR33744">
    <property type="entry name" value="CARBOHYDRATE DIACID REGULATOR"/>
    <property type="match status" value="1"/>
</dbReference>
<keyword evidence="3" id="KW-1185">Reference proteome</keyword>
<gene>
    <name evidence="2" type="ORF">OUY22_31450</name>
</gene>
<dbReference type="PANTHER" id="PTHR33744:SF1">
    <property type="entry name" value="DNA-BINDING TRANSCRIPTIONAL ACTIVATOR ADER"/>
    <property type="match status" value="1"/>
</dbReference>
<evidence type="ECO:0000313" key="3">
    <source>
        <dbReference type="Proteomes" id="UP001144036"/>
    </source>
</evidence>
<dbReference type="InterPro" id="IPR025736">
    <property type="entry name" value="PucR_C-HTH_dom"/>
</dbReference>
<comment type="caution">
    <text evidence="2">The sequence shown here is derived from an EMBL/GenBank/DDBJ whole genome shotgun (WGS) entry which is preliminary data.</text>
</comment>
<dbReference type="InterPro" id="IPR009057">
    <property type="entry name" value="Homeodomain-like_sf"/>
</dbReference>
<dbReference type="Proteomes" id="UP001144036">
    <property type="component" value="Unassembled WGS sequence"/>
</dbReference>
<feature type="domain" description="PucR C-terminal helix-turn-helix" evidence="1">
    <location>
        <begin position="223"/>
        <end position="280"/>
    </location>
</feature>
<accession>A0ABT4SL43</accession>
<dbReference type="Gene3D" id="1.10.10.2840">
    <property type="entry name" value="PucR C-terminal helix-turn-helix domain"/>
    <property type="match status" value="1"/>
</dbReference>
<dbReference type="EMBL" id="JAPNNL010000190">
    <property type="protein sequence ID" value="MDA0637948.1"/>
    <property type="molecule type" value="Genomic_DNA"/>
</dbReference>